<dbReference type="EMBL" id="WKFB01000193">
    <property type="protein sequence ID" value="KAF6732385.1"/>
    <property type="molecule type" value="Genomic_DNA"/>
</dbReference>
<reference evidence="1" key="1">
    <citation type="journal article" name="BMC Genomics">
        <title>Long-read sequencing and de novo genome assembly of marine medaka (Oryzias melastigma).</title>
        <authorList>
            <person name="Liang P."/>
            <person name="Saqib H.S.A."/>
            <person name="Ni X."/>
            <person name="Shen Y."/>
        </authorList>
    </citation>
    <scope>NUCLEOTIDE SEQUENCE</scope>
    <source>
        <strain evidence="1">Bigg-433</strain>
    </source>
</reference>
<comment type="caution">
    <text evidence="1">The sequence shown here is derived from an EMBL/GenBank/DDBJ whole genome shotgun (WGS) entry which is preliminary data.</text>
</comment>
<sequence length="105" mass="11937">MIKTTQELTNNLLISTEKSDEPRCWKTLSKIILESQISLVFGQKATPPFKHSCYFKVKIVKLLKILPQFRILHVTTEENIVELDCKCSFLLCPDMSCGVHQGGVL</sequence>
<accession>A0A834CN55</accession>
<proteinExistence type="predicted"/>
<name>A0A834CN55_ORYME</name>
<gene>
    <name evidence="1" type="ORF">FQA47_017863</name>
</gene>
<organism evidence="1 2">
    <name type="scientific">Oryzias melastigma</name>
    <name type="common">Marine medaka</name>
    <dbReference type="NCBI Taxonomy" id="30732"/>
    <lineage>
        <taxon>Eukaryota</taxon>
        <taxon>Metazoa</taxon>
        <taxon>Chordata</taxon>
        <taxon>Craniata</taxon>
        <taxon>Vertebrata</taxon>
        <taxon>Euteleostomi</taxon>
        <taxon>Actinopterygii</taxon>
        <taxon>Neopterygii</taxon>
        <taxon>Teleostei</taxon>
        <taxon>Neoteleostei</taxon>
        <taxon>Acanthomorphata</taxon>
        <taxon>Ovalentaria</taxon>
        <taxon>Atherinomorphae</taxon>
        <taxon>Beloniformes</taxon>
        <taxon>Adrianichthyidae</taxon>
        <taxon>Oryziinae</taxon>
        <taxon>Oryzias</taxon>
    </lineage>
</organism>
<evidence type="ECO:0000313" key="2">
    <source>
        <dbReference type="Proteomes" id="UP000646548"/>
    </source>
</evidence>
<dbReference type="Proteomes" id="UP000646548">
    <property type="component" value="Unassembled WGS sequence"/>
</dbReference>
<protein>
    <submittedName>
        <fullName evidence="1">Uncharacterized protein</fullName>
    </submittedName>
</protein>
<evidence type="ECO:0000313" key="1">
    <source>
        <dbReference type="EMBL" id="KAF6732385.1"/>
    </source>
</evidence>
<dbReference type="AlphaFoldDB" id="A0A834CN55"/>